<dbReference type="SMART" id="SM00248">
    <property type="entry name" value="ANK"/>
    <property type="match status" value="10"/>
</dbReference>
<dbReference type="Gene3D" id="3.40.50.300">
    <property type="entry name" value="P-loop containing nucleotide triphosphate hydrolases"/>
    <property type="match status" value="1"/>
</dbReference>
<dbReference type="PROSITE" id="PS50088">
    <property type="entry name" value="ANK_REPEAT"/>
    <property type="match status" value="2"/>
</dbReference>
<evidence type="ECO:0000313" key="7">
    <source>
        <dbReference type="Proteomes" id="UP001345013"/>
    </source>
</evidence>
<dbReference type="SUPFAM" id="SSF52540">
    <property type="entry name" value="P-loop containing nucleoside triphosphate hydrolases"/>
    <property type="match status" value="1"/>
</dbReference>
<reference evidence="6 7" key="1">
    <citation type="submission" date="2023-08" db="EMBL/GenBank/DDBJ databases">
        <title>Black Yeasts Isolated from many extreme environments.</title>
        <authorList>
            <person name="Coleine C."/>
            <person name="Stajich J.E."/>
            <person name="Selbmann L."/>
        </authorList>
    </citation>
    <scope>NUCLEOTIDE SEQUENCE [LARGE SCALE GENOMIC DNA]</scope>
    <source>
        <strain evidence="6 7">CCFEE 5885</strain>
    </source>
</reference>
<comment type="caution">
    <text evidence="6">The sequence shown here is derived from an EMBL/GenBank/DDBJ whole genome shotgun (WGS) entry which is preliminary data.</text>
</comment>
<evidence type="ECO:0000259" key="5">
    <source>
        <dbReference type="Pfam" id="PF24883"/>
    </source>
</evidence>
<feature type="region of interest" description="Disordered" evidence="3">
    <location>
        <begin position="1582"/>
        <end position="1624"/>
    </location>
</feature>
<dbReference type="InterPro" id="IPR027417">
    <property type="entry name" value="P-loop_NTPase"/>
</dbReference>
<protein>
    <submittedName>
        <fullName evidence="6">Uncharacterized protein</fullName>
    </submittedName>
</protein>
<accession>A0ABR0KC32</accession>
<dbReference type="Pfam" id="PF01048">
    <property type="entry name" value="PNP_UDP_1"/>
    <property type="match status" value="1"/>
</dbReference>
<evidence type="ECO:0000256" key="3">
    <source>
        <dbReference type="SAM" id="MobiDB-lite"/>
    </source>
</evidence>
<organism evidence="6 7">
    <name type="scientific">Lithohypha guttulata</name>
    <dbReference type="NCBI Taxonomy" id="1690604"/>
    <lineage>
        <taxon>Eukaryota</taxon>
        <taxon>Fungi</taxon>
        <taxon>Dikarya</taxon>
        <taxon>Ascomycota</taxon>
        <taxon>Pezizomycotina</taxon>
        <taxon>Eurotiomycetes</taxon>
        <taxon>Chaetothyriomycetidae</taxon>
        <taxon>Chaetothyriales</taxon>
        <taxon>Trichomeriaceae</taxon>
        <taxon>Lithohypha</taxon>
    </lineage>
</organism>
<dbReference type="PANTHER" id="PTHR46082:SF11">
    <property type="entry name" value="AAA+ ATPASE DOMAIN-CONTAINING PROTEIN-RELATED"/>
    <property type="match status" value="1"/>
</dbReference>
<dbReference type="Pfam" id="PF12796">
    <property type="entry name" value="Ank_2"/>
    <property type="match status" value="2"/>
</dbReference>
<dbReference type="Pfam" id="PF24883">
    <property type="entry name" value="NPHP3_N"/>
    <property type="match status" value="1"/>
</dbReference>
<proteinExistence type="predicted"/>
<gene>
    <name evidence="6" type="ORF">LTR24_004390</name>
</gene>
<dbReference type="PANTHER" id="PTHR46082">
    <property type="entry name" value="ATP/GTP-BINDING PROTEIN-RELATED"/>
    <property type="match status" value="1"/>
</dbReference>
<name>A0ABR0KC32_9EURO</name>
<dbReference type="InterPro" id="IPR029058">
    <property type="entry name" value="AB_hydrolase_fold"/>
</dbReference>
<dbReference type="Gene3D" id="1.25.40.20">
    <property type="entry name" value="Ankyrin repeat-containing domain"/>
    <property type="match status" value="2"/>
</dbReference>
<sequence length="1687" mass="189041">MTRLVVEHNAFEVGWICALSTEFVAACELLDEEYDVQDLDYRHDENTYTFGRIGKHKVVISCLPKGRYGLTSAASVARDMLRSFPTIRFGLMVGIGGGAPSRRHDIRLGDIVVGCPTDTSGGVINYQYGKTVQRGRFVRTGSLAPPPRVLLSALNNLIAQHERHGHVIQNTVDRIVSNPRLTAKYQSPGRQHDYLFSSRYLHQNDEEECTSCCTSNGSAMKKRHQRPPGTDDPVVHYGLIASADSLMKDADMRDRLAKEANILCFEMEAAGLMDHFPCLVIRGICDYSDTHKNKRWQGYAAAVAAAYAKELLDTIPTAERTQQPVRHSKQHRGLIPLIPLAVSAQGTFPVDIIAIHGLGGDAVSSWSSHSRSWLRDWLAKQHPDACVLSYGYDSATTWNGSKTAVCDTALDFLQKLLLRPGRRFLFLCHGLGGVLVRLALAMAYTLPEHSYINAQLLGLVFLGTPQSHLNSHEWLPVLFRMANVLLVGKHYRMAIMGNLERLSHTLALLSFEYQVDLNHVPILSYYETVSLADSGTVIVEAEAVIITSAQEQVQPLNADHRAMADPDVSTCEDRSQGYFSIADLIAAAKITHNTKTTNADLLQELYCVDYELYSVSVPDASPRTGTWLRNHPSFKQWAVSDRSRVFWVRALPGYGKTVLAKSFARDLKNGAWVRSNLPDFTEYTTLAYFFREDSSAGTTLVAFLRSVLHQILLQCPALGPHIQQVFSSANNITPASRSVDPCLMPEVLWRAFQSVLHNRLLSKVVLVIDGLDEADGLDVRDICSGLLQTIDSPGNAQKLKVFVTSRDSHVILEGFKSCNLVETLEITPEHTQKDIETFLANATAGFAAEHNVPDNDIERIKDQISRKADGMFLWASLAWDHFKGGVAIWSGRKVQERLQALESLPPGLYALYKDLIQKIDQDVLEGLLAVFLVVAAAARPLACEEAEQILGIKGWETRTTDLDIPFSIRAVINIHCAGLLNISPAGVIRAVHLSLKDFIRVNLLNQQASALHSKIARDCIHYLTLADVRETALEDVRRTPTESCLMQRFGFYDYAATYLRHHMNHVESDDHVWIQYGSMIKHYAAFHTAMTSTHSSHINKLGTAAPSYYAETPLRHAIRLHGTCLIRTFRNFSYNLDERVWDYAGNFVVEADTALHCYITKSDVLTELLSCGASPNVRDLVERTALHVAVRRGARQAVKLLLSSNDINVNAQDAEGRTALHYEATSGHGSLLLSDQRVDVDIRDNIGRTAITSAAFWGNRQTTIDFLRSRRNVMAQHEGELSLLIAAAQQGWLDITLEVLSQLTDVTEHRGYDRKTILHWAVINDWEDVLLRAITQTHARVNERDSRMRTPLHEAAEYGNAKLARKLIAHGASARSRDHQGRTPVQLAAIEGFSDTVQALLNSDFDINDADLQQRTFVHWAASWDWTIIMRHVLEDPDANLFKHDCMGRTALHVAALCGCPNVLELLIGEHTPDVNEMDSFGNTLLHLAARGRSLSVVDVLLLTDDFTKVHAVNNHGQTALDVAIAYGAQQVERRLRKVPLSTQNEVDWGIRNKPYYQRDNVQEMEFHYEWKLVPYDPSRETLPSPEALSPPTTRPSSPLSHAQPNHQPHRNTPDADGPPVHVRCNSKYLSPETLDLYGLSWHWDSSFNYIIMPDVSPELWDELFEHTKHLRRQRRSRSRSRTRVRV</sequence>
<keyword evidence="7" id="KW-1185">Reference proteome</keyword>
<dbReference type="SUPFAM" id="SSF53167">
    <property type="entry name" value="Purine and uridine phosphorylases"/>
    <property type="match status" value="1"/>
</dbReference>
<keyword evidence="1" id="KW-0677">Repeat</keyword>
<feature type="compositionally biased region" description="Low complexity" evidence="3">
    <location>
        <begin position="1590"/>
        <end position="1601"/>
    </location>
</feature>
<dbReference type="InterPro" id="IPR000845">
    <property type="entry name" value="Nucleoside_phosphorylase_d"/>
</dbReference>
<feature type="domain" description="Nucleoside phosphorylase" evidence="4">
    <location>
        <begin position="13"/>
        <end position="291"/>
    </location>
</feature>
<dbReference type="EMBL" id="JAVRRG010000045">
    <property type="protein sequence ID" value="KAK5093271.1"/>
    <property type="molecule type" value="Genomic_DNA"/>
</dbReference>
<dbReference type="SUPFAM" id="SSF53474">
    <property type="entry name" value="alpha/beta-Hydrolases"/>
    <property type="match status" value="1"/>
</dbReference>
<feature type="repeat" description="ANK" evidence="2">
    <location>
        <begin position="1380"/>
        <end position="1412"/>
    </location>
</feature>
<dbReference type="Gene3D" id="3.40.50.1820">
    <property type="entry name" value="alpha/beta hydrolase"/>
    <property type="match status" value="1"/>
</dbReference>
<dbReference type="Gene3D" id="3.40.50.1580">
    <property type="entry name" value="Nucleoside phosphorylase domain"/>
    <property type="match status" value="1"/>
</dbReference>
<evidence type="ECO:0000256" key="1">
    <source>
        <dbReference type="ARBA" id="ARBA00022737"/>
    </source>
</evidence>
<feature type="repeat" description="ANK" evidence="2">
    <location>
        <begin position="1347"/>
        <end position="1379"/>
    </location>
</feature>
<evidence type="ECO:0000256" key="2">
    <source>
        <dbReference type="PROSITE-ProRule" id="PRU00023"/>
    </source>
</evidence>
<dbReference type="InterPro" id="IPR053137">
    <property type="entry name" value="NLR-like"/>
</dbReference>
<dbReference type="PROSITE" id="PS50297">
    <property type="entry name" value="ANK_REP_REGION"/>
    <property type="match status" value="2"/>
</dbReference>
<dbReference type="InterPro" id="IPR056884">
    <property type="entry name" value="NPHP3-like_N"/>
</dbReference>
<dbReference type="SUPFAM" id="SSF48403">
    <property type="entry name" value="Ankyrin repeat"/>
    <property type="match status" value="1"/>
</dbReference>
<dbReference type="Proteomes" id="UP001345013">
    <property type="component" value="Unassembled WGS sequence"/>
</dbReference>
<feature type="domain" description="Nephrocystin 3-like N-terminal" evidence="5">
    <location>
        <begin position="624"/>
        <end position="806"/>
    </location>
</feature>
<dbReference type="InterPro" id="IPR035994">
    <property type="entry name" value="Nucleoside_phosphorylase_sf"/>
</dbReference>
<evidence type="ECO:0000259" key="4">
    <source>
        <dbReference type="Pfam" id="PF01048"/>
    </source>
</evidence>
<evidence type="ECO:0000313" key="6">
    <source>
        <dbReference type="EMBL" id="KAK5093271.1"/>
    </source>
</evidence>
<dbReference type="InterPro" id="IPR036770">
    <property type="entry name" value="Ankyrin_rpt-contain_sf"/>
</dbReference>
<dbReference type="Pfam" id="PF13637">
    <property type="entry name" value="Ank_4"/>
    <property type="match status" value="1"/>
</dbReference>
<dbReference type="InterPro" id="IPR002110">
    <property type="entry name" value="Ankyrin_rpt"/>
</dbReference>
<keyword evidence="2" id="KW-0040">ANK repeat</keyword>